<evidence type="ECO:0000313" key="3">
    <source>
        <dbReference type="Proteomes" id="UP000027195"/>
    </source>
</evidence>
<reference evidence="3" key="1">
    <citation type="journal article" date="2014" name="Proc. Natl. Acad. Sci. U.S.A.">
        <title>Extensive sampling of basidiomycete genomes demonstrates inadequacy of the white-rot/brown-rot paradigm for wood decay fungi.</title>
        <authorList>
            <person name="Riley R."/>
            <person name="Salamov A.A."/>
            <person name="Brown D.W."/>
            <person name="Nagy L.G."/>
            <person name="Floudas D."/>
            <person name="Held B.W."/>
            <person name="Levasseur A."/>
            <person name="Lombard V."/>
            <person name="Morin E."/>
            <person name="Otillar R."/>
            <person name="Lindquist E.A."/>
            <person name="Sun H."/>
            <person name="LaButti K.M."/>
            <person name="Schmutz J."/>
            <person name="Jabbour D."/>
            <person name="Luo H."/>
            <person name="Baker S.E."/>
            <person name="Pisabarro A.G."/>
            <person name="Walton J.D."/>
            <person name="Blanchette R.A."/>
            <person name="Henrissat B."/>
            <person name="Martin F."/>
            <person name="Cullen D."/>
            <person name="Hibbett D.S."/>
            <person name="Grigoriev I.V."/>
        </authorList>
    </citation>
    <scope>NUCLEOTIDE SEQUENCE [LARGE SCALE GENOMIC DNA]</scope>
    <source>
        <strain evidence="3">FD-172 SS1</strain>
    </source>
</reference>
<feature type="region of interest" description="Disordered" evidence="1">
    <location>
        <begin position="168"/>
        <end position="212"/>
    </location>
</feature>
<dbReference type="AlphaFoldDB" id="A0A067LS85"/>
<evidence type="ECO:0000313" key="2">
    <source>
        <dbReference type="EMBL" id="KDQ05874.1"/>
    </source>
</evidence>
<protein>
    <submittedName>
        <fullName evidence="2">Uncharacterized protein</fullName>
    </submittedName>
</protein>
<organism evidence="2 3">
    <name type="scientific">Botryobasidium botryosum (strain FD-172 SS1)</name>
    <dbReference type="NCBI Taxonomy" id="930990"/>
    <lineage>
        <taxon>Eukaryota</taxon>
        <taxon>Fungi</taxon>
        <taxon>Dikarya</taxon>
        <taxon>Basidiomycota</taxon>
        <taxon>Agaricomycotina</taxon>
        <taxon>Agaricomycetes</taxon>
        <taxon>Cantharellales</taxon>
        <taxon>Botryobasidiaceae</taxon>
        <taxon>Botryobasidium</taxon>
    </lineage>
</organism>
<evidence type="ECO:0000256" key="1">
    <source>
        <dbReference type="SAM" id="MobiDB-lite"/>
    </source>
</evidence>
<proteinExistence type="predicted"/>
<dbReference type="HOGENOM" id="CLU_711697_0_0_1"/>
<feature type="region of interest" description="Disordered" evidence="1">
    <location>
        <begin position="224"/>
        <end position="283"/>
    </location>
</feature>
<dbReference type="InParanoid" id="A0A067LS85"/>
<dbReference type="EMBL" id="KL198177">
    <property type="protein sequence ID" value="KDQ05874.1"/>
    <property type="molecule type" value="Genomic_DNA"/>
</dbReference>
<name>A0A067LS85_BOTB1</name>
<sequence length="388" mass="42788">MLFQSRINQHFSAAGIVVPQFKVSSGSSLSYGGFASFPWDVLLQKARNGRALERPRGRDMLNESTFTLDHFTTRRFFHSALPRDVLFLSPKNDNLSGPIARYFQHPEPRHYSAHRCFGYFVLDLIWTDDPQEASRSPTCACPAQEAQTPPENVFVPVPASPQSALVCTPGPISLPDQRSAPSTVSYASLDRRSALETPSQSASSGMRSTPQSSVALPLFLPDEDQASRHPSRSPEPANTTRNLPRSEAPPTPTVAPSIPVDEMDDDERVEPFGHPSRLPDVIDMDSDAEGRAAVKSWMRKLSNCFPPIIEDTKALKGHATAKESTPGENTLALASNVIAQLRMIYKGDASFETSEGFIRFDPRVELWNQGCTIRGMMCSAMTFDAFRS</sequence>
<gene>
    <name evidence="2" type="ORF">BOTBODRAFT_288200</name>
</gene>
<keyword evidence="3" id="KW-1185">Reference proteome</keyword>
<accession>A0A067LS85</accession>
<feature type="compositionally biased region" description="Polar residues" evidence="1">
    <location>
        <begin position="196"/>
        <end position="212"/>
    </location>
</feature>
<dbReference type="Proteomes" id="UP000027195">
    <property type="component" value="Unassembled WGS sequence"/>
</dbReference>